<keyword evidence="2 5" id="KW-0689">Ribosomal protein</keyword>
<dbReference type="RefSeq" id="WP_160936545.1">
    <property type="nucleotide sequence ID" value="NZ_SNVJ01000006.1"/>
</dbReference>
<evidence type="ECO:0000256" key="3">
    <source>
        <dbReference type="ARBA" id="ARBA00023274"/>
    </source>
</evidence>
<accession>A0A845BB86</accession>
<evidence type="ECO:0000256" key="5">
    <source>
        <dbReference type="HAMAP-Rule" id="MF_00539"/>
    </source>
</evidence>
<dbReference type="PANTHER" id="PTHR15893:SF0">
    <property type="entry name" value="LARGE RIBOSOMAL SUBUNIT PROTEIN BL27M"/>
    <property type="match status" value="1"/>
</dbReference>
<sequence>MAHKKAGGSSRNGRDSAGKRLGVKKFGGEQVAAGNIIVTQRGTKMKPGQNVLVGRTHSLHATVDGHVKFSRGAEGRVFVSVEPVAQAAE</sequence>
<comment type="similarity">
    <text evidence="1 5">Belongs to the bacterial ribosomal protein bL27 family.</text>
</comment>
<dbReference type="GO" id="GO:0022625">
    <property type="term" value="C:cytosolic large ribosomal subunit"/>
    <property type="evidence" value="ECO:0007669"/>
    <property type="project" value="TreeGrafter"/>
</dbReference>
<reference evidence="7 8" key="1">
    <citation type="submission" date="2019-03" db="EMBL/GenBank/DDBJ databases">
        <title>Roseomonas sp. a novel Roseomonas species isolated from Sea whip Gorgonian.</title>
        <authorList>
            <person name="Li F."/>
            <person name="Pan X."/>
            <person name="Huang S."/>
            <person name="Li Z."/>
            <person name="Meng B."/>
        </authorList>
    </citation>
    <scope>NUCLEOTIDE SEQUENCE [LARGE SCALE GENOMIC DNA]</scope>
    <source>
        <strain evidence="7 8">M0104</strain>
    </source>
</reference>
<comment type="caution">
    <text evidence="7">The sequence shown here is derived from an EMBL/GenBank/DDBJ whole genome shotgun (WGS) entry which is preliminary data.</text>
</comment>
<gene>
    <name evidence="5" type="primary">rpmA</name>
    <name evidence="7" type="ORF">E0493_08610</name>
</gene>
<dbReference type="AlphaFoldDB" id="A0A845BB86"/>
<evidence type="ECO:0000313" key="7">
    <source>
        <dbReference type="EMBL" id="MXP63410.1"/>
    </source>
</evidence>
<dbReference type="OrthoDB" id="9803474at2"/>
<dbReference type="FunFam" id="2.40.50.100:FF:000060">
    <property type="entry name" value="Apicoplast ribosomal protein L27"/>
    <property type="match status" value="1"/>
</dbReference>
<dbReference type="GO" id="GO:0006412">
    <property type="term" value="P:translation"/>
    <property type="evidence" value="ECO:0007669"/>
    <property type="project" value="UniProtKB-UniRule"/>
</dbReference>
<dbReference type="PRINTS" id="PR00063">
    <property type="entry name" value="RIBOSOMALL27"/>
</dbReference>
<dbReference type="GO" id="GO:0003735">
    <property type="term" value="F:structural constituent of ribosome"/>
    <property type="evidence" value="ECO:0007669"/>
    <property type="project" value="InterPro"/>
</dbReference>
<dbReference type="Gene3D" id="2.40.50.100">
    <property type="match status" value="1"/>
</dbReference>
<dbReference type="PANTHER" id="PTHR15893">
    <property type="entry name" value="RIBOSOMAL PROTEIN L27"/>
    <property type="match status" value="1"/>
</dbReference>
<organism evidence="7 8">
    <name type="scientific">Teichococcus coralli</name>
    <dbReference type="NCBI Taxonomy" id="2545983"/>
    <lineage>
        <taxon>Bacteria</taxon>
        <taxon>Pseudomonadati</taxon>
        <taxon>Pseudomonadota</taxon>
        <taxon>Alphaproteobacteria</taxon>
        <taxon>Acetobacterales</taxon>
        <taxon>Roseomonadaceae</taxon>
        <taxon>Roseomonas</taxon>
    </lineage>
</organism>
<evidence type="ECO:0000256" key="4">
    <source>
        <dbReference type="ARBA" id="ARBA00035175"/>
    </source>
</evidence>
<dbReference type="Pfam" id="PF01016">
    <property type="entry name" value="Ribosomal_L27"/>
    <property type="match status" value="1"/>
</dbReference>
<proteinExistence type="inferred from homology"/>
<evidence type="ECO:0000256" key="1">
    <source>
        <dbReference type="ARBA" id="ARBA00010797"/>
    </source>
</evidence>
<dbReference type="InterPro" id="IPR001684">
    <property type="entry name" value="Ribosomal_bL27"/>
</dbReference>
<protein>
    <recommendedName>
        <fullName evidence="4 5">Large ribosomal subunit protein bL27</fullName>
    </recommendedName>
</protein>
<keyword evidence="8" id="KW-1185">Reference proteome</keyword>
<dbReference type="SUPFAM" id="SSF110324">
    <property type="entry name" value="Ribosomal L27 protein-like"/>
    <property type="match status" value="1"/>
</dbReference>
<dbReference type="EMBL" id="SNVJ01000006">
    <property type="protein sequence ID" value="MXP63410.1"/>
    <property type="molecule type" value="Genomic_DNA"/>
</dbReference>
<evidence type="ECO:0000256" key="2">
    <source>
        <dbReference type="ARBA" id="ARBA00022980"/>
    </source>
</evidence>
<dbReference type="NCBIfam" id="TIGR00062">
    <property type="entry name" value="L27"/>
    <property type="match status" value="1"/>
</dbReference>
<dbReference type="HAMAP" id="MF_00539">
    <property type="entry name" value="Ribosomal_bL27"/>
    <property type="match status" value="1"/>
</dbReference>
<name>A0A845BB86_9PROT</name>
<feature type="region of interest" description="Disordered" evidence="6">
    <location>
        <begin position="1"/>
        <end position="23"/>
    </location>
</feature>
<evidence type="ECO:0000256" key="6">
    <source>
        <dbReference type="SAM" id="MobiDB-lite"/>
    </source>
</evidence>
<evidence type="ECO:0000313" key="8">
    <source>
        <dbReference type="Proteomes" id="UP000460715"/>
    </source>
</evidence>
<keyword evidence="3 5" id="KW-0687">Ribonucleoprotein</keyword>
<dbReference type="Proteomes" id="UP000460715">
    <property type="component" value="Unassembled WGS sequence"/>
</dbReference>